<feature type="compositionally biased region" description="Basic and acidic residues" evidence="9">
    <location>
        <begin position="289"/>
        <end position="298"/>
    </location>
</feature>
<evidence type="ECO:0000256" key="3">
    <source>
        <dbReference type="ARBA" id="ARBA00022574"/>
    </source>
</evidence>
<reference evidence="11" key="2">
    <citation type="submission" date="2025-09" db="UniProtKB">
        <authorList>
            <consortium name="Ensembl"/>
        </authorList>
    </citation>
    <scope>IDENTIFICATION</scope>
</reference>
<evidence type="ECO:0000256" key="2">
    <source>
        <dbReference type="ARBA" id="ARBA00005969"/>
    </source>
</evidence>
<dbReference type="PANTHER" id="PTHR10814:SF24">
    <property type="entry name" value="TRANSDUCIN-LIKE ENHANCER PROTEIN 3"/>
    <property type="match status" value="1"/>
</dbReference>
<reference evidence="11" key="1">
    <citation type="submission" date="2025-08" db="UniProtKB">
        <authorList>
            <consortium name="Ensembl"/>
        </authorList>
    </citation>
    <scope>IDENTIFICATION</scope>
</reference>
<dbReference type="Proteomes" id="UP000261600">
    <property type="component" value="Unplaced"/>
</dbReference>
<accession>A0A3Q3JQU5</accession>
<evidence type="ECO:0000256" key="9">
    <source>
        <dbReference type="SAM" id="MobiDB-lite"/>
    </source>
</evidence>
<feature type="compositionally biased region" description="Basic and acidic residues" evidence="9">
    <location>
        <begin position="260"/>
        <end position="271"/>
    </location>
</feature>
<feature type="region of interest" description="Disordered" evidence="9">
    <location>
        <begin position="123"/>
        <end position="143"/>
    </location>
</feature>
<feature type="region of interest" description="Disordered" evidence="9">
    <location>
        <begin position="190"/>
        <end position="333"/>
    </location>
</feature>
<dbReference type="FunFam" id="2.130.10.10:FF:000001">
    <property type="entry name" value="transducin-like enhancer protein 3 isoform X1"/>
    <property type="match status" value="1"/>
</dbReference>
<dbReference type="InterPro" id="IPR001680">
    <property type="entry name" value="WD40_rpt"/>
</dbReference>
<dbReference type="AlphaFoldDB" id="A0A3Q3JQU5"/>
<dbReference type="Pfam" id="PF00400">
    <property type="entry name" value="WD40"/>
    <property type="match status" value="6"/>
</dbReference>
<comment type="subcellular location">
    <subcellularLocation>
        <location evidence="1">Nucleus</location>
    </subcellularLocation>
</comment>
<feature type="compositionally biased region" description="Low complexity" evidence="9">
    <location>
        <begin position="272"/>
        <end position="288"/>
    </location>
</feature>
<dbReference type="CDD" id="cd00200">
    <property type="entry name" value="WD40"/>
    <property type="match status" value="1"/>
</dbReference>
<dbReference type="GO" id="GO:0003714">
    <property type="term" value="F:transcription corepressor activity"/>
    <property type="evidence" value="ECO:0007669"/>
    <property type="project" value="TreeGrafter"/>
</dbReference>
<keyword evidence="8" id="KW-0175">Coiled coil</keyword>
<dbReference type="SMART" id="SM00320">
    <property type="entry name" value="WD40"/>
    <property type="match status" value="7"/>
</dbReference>
<dbReference type="InterPro" id="IPR005617">
    <property type="entry name" value="Groucho/TLE_N"/>
</dbReference>
<proteinExistence type="inferred from homology"/>
<dbReference type="Pfam" id="PF03920">
    <property type="entry name" value="TLE_N"/>
    <property type="match status" value="1"/>
</dbReference>
<keyword evidence="4" id="KW-0677">Repeat</keyword>
<feature type="repeat" description="WD" evidence="7">
    <location>
        <begin position="550"/>
        <end position="591"/>
    </location>
</feature>
<dbReference type="Ensembl" id="ENSMALT00000019436.1">
    <property type="protein sequence ID" value="ENSMALP00000019055.1"/>
    <property type="gene ID" value="ENSMALG00000013295.1"/>
</dbReference>
<feature type="coiled-coil region" evidence="8">
    <location>
        <begin position="26"/>
        <end position="60"/>
    </location>
</feature>
<dbReference type="PRINTS" id="PR01850">
    <property type="entry name" value="GROUCHOFAMLY"/>
</dbReference>
<keyword evidence="3 7" id="KW-0853">WD repeat</keyword>
<keyword evidence="12" id="KW-1185">Reference proteome</keyword>
<dbReference type="Gene3D" id="2.130.10.10">
    <property type="entry name" value="YVTN repeat-like/Quinoprotein amine dehydrogenase"/>
    <property type="match status" value="1"/>
</dbReference>
<evidence type="ECO:0000313" key="12">
    <source>
        <dbReference type="Proteomes" id="UP000261600"/>
    </source>
</evidence>
<evidence type="ECO:0000313" key="11">
    <source>
        <dbReference type="Ensembl" id="ENSMALP00000019055.1"/>
    </source>
</evidence>
<dbReference type="InterPro" id="IPR009146">
    <property type="entry name" value="Groucho_enhance"/>
</dbReference>
<feature type="compositionally biased region" description="Polar residues" evidence="9">
    <location>
        <begin position="299"/>
        <end position="311"/>
    </location>
</feature>
<feature type="repeat" description="WD" evidence="7">
    <location>
        <begin position="592"/>
        <end position="633"/>
    </location>
</feature>
<name>A0A3Q3JQU5_MONAL</name>
<comment type="similarity">
    <text evidence="2">Belongs to the WD repeat Groucho/TLE family.</text>
</comment>
<evidence type="ECO:0000259" key="10">
    <source>
        <dbReference type="Pfam" id="PF03920"/>
    </source>
</evidence>
<dbReference type="GO" id="GO:0090090">
    <property type="term" value="P:negative regulation of canonical Wnt signaling pathway"/>
    <property type="evidence" value="ECO:0007669"/>
    <property type="project" value="TreeGrafter"/>
</dbReference>
<evidence type="ECO:0000256" key="5">
    <source>
        <dbReference type="ARBA" id="ARBA00023242"/>
    </source>
</evidence>
<organism evidence="11 12">
    <name type="scientific">Monopterus albus</name>
    <name type="common">Swamp eel</name>
    <dbReference type="NCBI Taxonomy" id="43700"/>
    <lineage>
        <taxon>Eukaryota</taxon>
        <taxon>Metazoa</taxon>
        <taxon>Chordata</taxon>
        <taxon>Craniata</taxon>
        <taxon>Vertebrata</taxon>
        <taxon>Euteleostomi</taxon>
        <taxon>Actinopterygii</taxon>
        <taxon>Neopterygii</taxon>
        <taxon>Teleostei</taxon>
        <taxon>Neoteleostei</taxon>
        <taxon>Acanthomorphata</taxon>
        <taxon>Anabantaria</taxon>
        <taxon>Synbranchiformes</taxon>
        <taxon>Synbranchidae</taxon>
        <taxon>Monopterus</taxon>
    </lineage>
</organism>
<dbReference type="InterPro" id="IPR019775">
    <property type="entry name" value="WD40_repeat_CS"/>
</dbReference>
<dbReference type="GO" id="GO:0005667">
    <property type="term" value="C:transcription regulator complex"/>
    <property type="evidence" value="ECO:0007669"/>
    <property type="project" value="TreeGrafter"/>
</dbReference>
<feature type="domain" description="Groucho/TLE N-terminal Q-rich" evidence="10">
    <location>
        <begin position="18"/>
        <end position="122"/>
    </location>
</feature>
<dbReference type="STRING" id="43700.ENSMALP00000019055"/>
<dbReference type="PANTHER" id="PTHR10814">
    <property type="entry name" value="TRANSDUCIN-LIKE ENHANCER PROTEIN"/>
    <property type="match status" value="1"/>
</dbReference>
<dbReference type="SUPFAM" id="SSF50978">
    <property type="entry name" value="WD40 repeat-like"/>
    <property type="match status" value="1"/>
</dbReference>
<evidence type="ECO:0000256" key="4">
    <source>
        <dbReference type="ARBA" id="ARBA00022737"/>
    </source>
</evidence>
<keyword evidence="5" id="KW-0539">Nucleus</keyword>
<dbReference type="PROSITE" id="PS00678">
    <property type="entry name" value="WD_REPEATS_1"/>
    <property type="match status" value="2"/>
</dbReference>
<dbReference type="InterPro" id="IPR015943">
    <property type="entry name" value="WD40/YVTN_repeat-like_dom_sf"/>
</dbReference>
<comment type="function">
    <text evidence="6">Transcriptional corepressor that binds to a number of transcription factors. Inhibits the transcriptional activation mediated by CTNNB1 and TCF family members in Wnt signaling. The effects of full-length TLE family members may be modulated by association with dominant-negative AES.</text>
</comment>
<dbReference type="InterPro" id="IPR036322">
    <property type="entry name" value="WD40_repeat_dom_sf"/>
</dbReference>
<evidence type="ECO:0000256" key="1">
    <source>
        <dbReference type="ARBA" id="ARBA00004123"/>
    </source>
</evidence>
<evidence type="ECO:0000256" key="7">
    <source>
        <dbReference type="PROSITE-ProRule" id="PRU00221"/>
    </source>
</evidence>
<evidence type="ECO:0000256" key="6">
    <source>
        <dbReference type="ARBA" id="ARBA00045617"/>
    </source>
</evidence>
<protein>
    <recommendedName>
        <fullName evidence="10">Groucho/TLE N-terminal Q-rich domain-containing protein</fullName>
    </recommendedName>
</protein>
<evidence type="ECO:0000256" key="8">
    <source>
        <dbReference type="SAM" id="Coils"/>
    </source>
</evidence>
<dbReference type="GO" id="GO:0005634">
    <property type="term" value="C:nucleus"/>
    <property type="evidence" value="ECO:0007669"/>
    <property type="project" value="UniProtKB-SubCell"/>
</dbReference>
<dbReference type="PROSITE" id="PS50082">
    <property type="entry name" value="WD_REPEATS_2"/>
    <property type="match status" value="2"/>
</dbReference>
<feature type="compositionally biased region" description="Basic and acidic residues" evidence="9">
    <location>
        <begin position="198"/>
        <end position="235"/>
    </location>
</feature>
<sequence>MYPQGRHPAPHQPGQPGFKFTVAESCDRIKDEFQFLQAQYHSLKVEYDKLANEKTEMQRHYVMVRPVITEIAKRLNAILAQIMPFLSQEHQQQVAQAVERAKQVTMTELNAIIGQQLQAQHLSHAAHGPPVQLPPHPSGLQPPGIPPVTAAGSGPLGLAALGSAMLRVRWELETDICLSACCCWQNNSVSPSDSLRAASEKHRGSSDYGLDSKKRKVDDKDSMSRYDSDGDKSDDLVVDVSNEDPSTPRVSPAHSPPENGLDKSRVLKKDAAPNSPASVASSGSTPSSKAKDHAHNDKSSTPSLKSNTPTPRNEAPTPGTSTTPGLRPLMMGKPPGMEALAAPALRTPLSIAGSYANPFAMISHHEMNGSLTSPGVYPGLISPQMSAAAAAAYGRSPIAGFDPHPHMRAPGLPASLTSISGGKPAYSFHVSADGQMQPVPFPPDALIGPGIPRHARQINTLSHGEVVCAVTISNPTRHVYTGGKGCVKIWDISQPGSKSPVSQLDCLNRDNYIRSCKLLPDGRTLIVGGEASTLTIWDLASQTPRIKAELTSSAPACYALAISPDAKVCFSCCSDGNIAVWDLHNQTLVRSFQGHTDGASCIDISHDGTKLWTGGLDNTVRSWDLREGRQLQQHDFTSQIFSLGYCPTGEWLAVGMESSNVEVLHHTKPDKYQLHLHESCVLSLKFAYCGKWFVSTGKDNLLNAWRTPYGASIFQSKESSSVLSCDISADDKYIVTGSGDKKATVYEVIY</sequence>
<dbReference type="PROSITE" id="PS50294">
    <property type="entry name" value="WD_REPEATS_REGION"/>
    <property type="match status" value="1"/>
</dbReference>